<dbReference type="InterPro" id="IPR011044">
    <property type="entry name" value="Quino_amine_DH_bsu"/>
</dbReference>
<organism evidence="1 2">
    <name type="scientific">Corynebacterium massiliense DSM 45435</name>
    <dbReference type="NCBI Taxonomy" id="1121364"/>
    <lineage>
        <taxon>Bacteria</taxon>
        <taxon>Bacillati</taxon>
        <taxon>Actinomycetota</taxon>
        <taxon>Actinomycetes</taxon>
        <taxon>Mycobacteriales</taxon>
        <taxon>Corynebacteriaceae</taxon>
        <taxon>Corynebacterium</taxon>
    </lineage>
</organism>
<gene>
    <name evidence="1" type="ORF">CMASS_03105</name>
</gene>
<dbReference type="PANTHER" id="PTHR31270">
    <property type="entry name" value="GLUTAMINYL-PEPTIDE CYCLOTRANSFERASE"/>
    <property type="match status" value="1"/>
</dbReference>
<proteinExistence type="predicted"/>
<dbReference type="EMBL" id="CP063189">
    <property type="protein sequence ID" value="WCZ32076.1"/>
    <property type="molecule type" value="Genomic_DNA"/>
</dbReference>
<protein>
    <submittedName>
        <fullName evidence="1">Glutamine cyclotransferase</fullName>
    </submittedName>
</protein>
<dbReference type="PROSITE" id="PS51257">
    <property type="entry name" value="PROKAR_LIPOPROTEIN"/>
    <property type="match status" value="1"/>
</dbReference>
<dbReference type="Pfam" id="PF05096">
    <property type="entry name" value="Glu_cyclase_2"/>
    <property type="match status" value="1"/>
</dbReference>
<reference evidence="1 2" key="1">
    <citation type="submission" date="2020-10" db="EMBL/GenBank/DDBJ databases">
        <title>Complete genome sequence of Corynebacterium massiliense DSM 45435, type strain of Corynebacterium massiliense.</title>
        <authorList>
            <person name="Busche T."/>
            <person name="Kalinowski J."/>
            <person name="Ruckert C."/>
        </authorList>
    </citation>
    <scope>NUCLEOTIDE SEQUENCE [LARGE SCALE GENOMIC DNA]</scope>
    <source>
        <strain evidence="1 2">DSM 45435</strain>
    </source>
</reference>
<evidence type="ECO:0000313" key="1">
    <source>
        <dbReference type="EMBL" id="WCZ32076.1"/>
    </source>
</evidence>
<dbReference type="SUPFAM" id="SSF50969">
    <property type="entry name" value="YVTN repeat-like/Quinoprotein amine dehydrogenase"/>
    <property type="match status" value="1"/>
</dbReference>
<dbReference type="Proteomes" id="UP001220064">
    <property type="component" value="Chromosome"/>
</dbReference>
<name>A0ABY7U5V0_9CORY</name>
<sequence length="298" mass="32113">MNHMGSRFRLLSCLCLVGLVVGCSIDKHSDGDGEDISDRPAEPEHLRAEVTDTLPFNADYFTQGLEVDRRDGSLLVGTGGYGTSGIYRIDPETGEEINSAAMHDSLFGEGITQSAGGIWQLTWKDHIATLRNPKDLSVDHVAHPDGGEGWGVCELPTHPRRLNVDGTSPLPTPELVVSHGTSELTFHDPKTMAGGGSVEVTNQGSPVDKINELECVGGDVYANVWMSTDILRIDPATGEVTAIIDASGLPNRAANDPDNVLNGIAAIPETEDEDGVPEFYLTGKRWPDLYRVRLTPNE</sequence>
<accession>A0ABY7U5V0</accession>
<keyword evidence="2" id="KW-1185">Reference proteome</keyword>
<evidence type="ECO:0000313" key="2">
    <source>
        <dbReference type="Proteomes" id="UP001220064"/>
    </source>
</evidence>
<dbReference type="PANTHER" id="PTHR31270:SF1">
    <property type="entry name" value="GLUTAMINYL-PEPTIDE CYCLOTRANSFERASE"/>
    <property type="match status" value="1"/>
</dbReference>
<dbReference type="InterPro" id="IPR007788">
    <property type="entry name" value="QCT"/>
</dbReference>